<evidence type="ECO:0000313" key="2">
    <source>
        <dbReference type="EMBL" id="CCF44126.1"/>
    </source>
</evidence>
<accession>H1VV67</accession>
<dbReference type="Proteomes" id="UP000007174">
    <property type="component" value="Unassembled WGS sequence"/>
</dbReference>
<reference evidence="3" key="1">
    <citation type="journal article" date="2012" name="Nat. Genet.">
        <title>Lifestyle transitions in plant pathogenic Colletotrichum fungi deciphered by genome and transcriptome analyses.</title>
        <authorList>
            <person name="O'Connell R.J."/>
            <person name="Thon M.R."/>
            <person name="Hacquard S."/>
            <person name="Amyotte S.G."/>
            <person name="Kleemann J."/>
            <person name="Torres M.F."/>
            <person name="Damm U."/>
            <person name="Buiate E.A."/>
            <person name="Epstein L."/>
            <person name="Alkan N."/>
            <person name="Altmueller J."/>
            <person name="Alvarado-Balderrama L."/>
            <person name="Bauser C.A."/>
            <person name="Becker C."/>
            <person name="Birren B.W."/>
            <person name="Chen Z."/>
            <person name="Choi J."/>
            <person name="Crouch J.A."/>
            <person name="Duvick J.P."/>
            <person name="Farman M.A."/>
            <person name="Gan P."/>
            <person name="Heiman D."/>
            <person name="Henrissat B."/>
            <person name="Howard R.J."/>
            <person name="Kabbage M."/>
            <person name="Koch C."/>
            <person name="Kracher B."/>
            <person name="Kubo Y."/>
            <person name="Law A.D."/>
            <person name="Lebrun M.-H."/>
            <person name="Lee Y.-H."/>
            <person name="Miyara I."/>
            <person name="Moore N."/>
            <person name="Neumann U."/>
            <person name="Nordstroem K."/>
            <person name="Panaccione D.G."/>
            <person name="Panstruga R."/>
            <person name="Place M."/>
            <person name="Proctor R.H."/>
            <person name="Prusky D."/>
            <person name="Rech G."/>
            <person name="Reinhardt R."/>
            <person name="Rollins J.A."/>
            <person name="Rounsley S."/>
            <person name="Schardl C.L."/>
            <person name="Schwartz D.C."/>
            <person name="Shenoy N."/>
            <person name="Shirasu K."/>
            <person name="Sikhakolli U.R."/>
            <person name="Stueber K."/>
            <person name="Sukno S.A."/>
            <person name="Sweigard J.A."/>
            <person name="Takano Y."/>
            <person name="Takahara H."/>
            <person name="Trail F."/>
            <person name="van der Does H.C."/>
            <person name="Voll L.M."/>
            <person name="Will I."/>
            <person name="Young S."/>
            <person name="Zeng Q."/>
            <person name="Zhang J."/>
            <person name="Zhou S."/>
            <person name="Dickman M.B."/>
            <person name="Schulze-Lefert P."/>
            <person name="Ver Loren van Themaat E."/>
            <person name="Ma L.-J."/>
            <person name="Vaillancourt L.J."/>
        </authorList>
    </citation>
    <scope>NUCLEOTIDE SEQUENCE [LARGE SCALE GENOMIC DNA]</scope>
    <source>
        <strain evidence="3">IMI 349063</strain>
    </source>
</reference>
<dbReference type="AlphaFoldDB" id="H1VV67"/>
<name>H1VV67_COLHI</name>
<feature type="region of interest" description="Disordered" evidence="1">
    <location>
        <begin position="1"/>
        <end position="92"/>
    </location>
</feature>
<feature type="non-terminal residue" evidence="2">
    <location>
        <position position="92"/>
    </location>
</feature>
<protein>
    <submittedName>
        <fullName evidence="2">Nuclease S1</fullName>
    </submittedName>
</protein>
<organism evidence="2 3">
    <name type="scientific">Colletotrichum higginsianum (strain IMI 349063)</name>
    <name type="common">Crucifer anthracnose fungus</name>
    <dbReference type="NCBI Taxonomy" id="759273"/>
    <lineage>
        <taxon>Eukaryota</taxon>
        <taxon>Fungi</taxon>
        <taxon>Dikarya</taxon>
        <taxon>Ascomycota</taxon>
        <taxon>Pezizomycotina</taxon>
        <taxon>Sordariomycetes</taxon>
        <taxon>Hypocreomycetidae</taxon>
        <taxon>Glomerellales</taxon>
        <taxon>Glomerellaceae</taxon>
        <taxon>Colletotrichum</taxon>
        <taxon>Colletotrichum destructivum species complex</taxon>
    </lineage>
</organism>
<gene>
    <name evidence="2" type="ORF">CH063_13630</name>
</gene>
<evidence type="ECO:0000313" key="3">
    <source>
        <dbReference type="Proteomes" id="UP000007174"/>
    </source>
</evidence>
<dbReference type="HOGENOM" id="CLU_2418970_0_0_1"/>
<feature type="non-terminal residue" evidence="2">
    <location>
        <position position="1"/>
    </location>
</feature>
<feature type="compositionally biased region" description="Basic and acidic residues" evidence="1">
    <location>
        <begin position="60"/>
        <end position="72"/>
    </location>
</feature>
<evidence type="ECO:0000256" key="1">
    <source>
        <dbReference type="SAM" id="MobiDB-lite"/>
    </source>
</evidence>
<sequence>HGHRLGRVPRRRPLLGPGPQPRGPGGHGAVVGRREQQVRVHRRAARGPRGGRGPRHQRRLHDQRAADGEHAGRQAGLQAGQVAGCHRCRGGI</sequence>
<dbReference type="EMBL" id="CACQ02006643">
    <property type="protein sequence ID" value="CCF44126.1"/>
    <property type="molecule type" value="Genomic_DNA"/>
</dbReference>
<proteinExistence type="predicted"/>
<feature type="compositionally biased region" description="Basic residues" evidence="1">
    <location>
        <begin position="1"/>
        <end position="13"/>
    </location>
</feature>